<sequence>MPNISIKIAVVISTLIIAGCSSRPREVNASLPLVTPTTQTVTGKAIPEKYWSSLSSAGVTTLTHEKYQITLSPLYTSALGNLCRKLTLVDQNKTQMKRIACELSLVNANNQPYKAWFLEKQIIETSSYVEL</sequence>
<organism evidence="1 2">
    <name type="scientific">Psychromonas aquatilis</name>
    <dbReference type="NCBI Taxonomy" id="2005072"/>
    <lineage>
        <taxon>Bacteria</taxon>
        <taxon>Pseudomonadati</taxon>
        <taxon>Pseudomonadota</taxon>
        <taxon>Gammaproteobacteria</taxon>
        <taxon>Alteromonadales</taxon>
        <taxon>Psychromonadaceae</taxon>
        <taxon>Psychromonas</taxon>
    </lineage>
</organism>
<dbReference type="EMBL" id="JBAKAZ010000048">
    <property type="protein sequence ID" value="MEL0630284.1"/>
    <property type="molecule type" value="Genomic_DNA"/>
</dbReference>
<reference evidence="1 2" key="1">
    <citation type="submission" date="2024-02" db="EMBL/GenBank/DDBJ databases">
        <title>Bacteria isolated from the canopy kelp, Nereocystis luetkeana.</title>
        <authorList>
            <person name="Pfister C.A."/>
            <person name="Younker I.T."/>
            <person name="Light S.H."/>
        </authorList>
    </citation>
    <scope>NUCLEOTIDE SEQUENCE [LARGE SCALE GENOMIC DNA]</scope>
    <source>
        <strain evidence="1 2">TI.1.05</strain>
    </source>
</reference>
<dbReference type="Proteomes" id="UP001369082">
    <property type="component" value="Unassembled WGS sequence"/>
</dbReference>
<keyword evidence="2" id="KW-1185">Reference proteome</keyword>
<protein>
    <recommendedName>
        <fullName evidence="3">Common-antigen outer membrane protein</fullName>
    </recommendedName>
</protein>
<name>A0ABU9GSU5_9GAMM</name>
<dbReference type="PROSITE" id="PS51257">
    <property type="entry name" value="PROKAR_LIPOPROTEIN"/>
    <property type="match status" value="1"/>
</dbReference>
<evidence type="ECO:0000313" key="2">
    <source>
        <dbReference type="Proteomes" id="UP001369082"/>
    </source>
</evidence>
<gene>
    <name evidence="1" type="ORF">V6256_11765</name>
</gene>
<evidence type="ECO:0008006" key="3">
    <source>
        <dbReference type="Google" id="ProtNLM"/>
    </source>
</evidence>
<comment type="caution">
    <text evidence="1">The sequence shown here is derived from an EMBL/GenBank/DDBJ whole genome shotgun (WGS) entry which is preliminary data.</text>
</comment>
<dbReference type="RefSeq" id="WP_341598410.1">
    <property type="nucleotide sequence ID" value="NZ_JBAKAZ010000048.1"/>
</dbReference>
<evidence type="ECO:0000313" key="1">
    <source>
        <dbReference type="EMBL" id="MEL0630284.1"/>
    </source>
</evidence>
<accession>A0ABU9GSU5</accession>
<proteinExistence type="predicted"/>